<dbReference type="STRING" id="6210.W6UFE7"/>
<dbReference type="CTD" id="36341024"/>
<feature type="region of interest" description="Disordered" evidence="4">
    <location>
        <begin position="357"/>
        <end position="383"/>
    </location>
</feature>
<comment type="caution">
    <text evidence="5">The sequence shown here is derived from an EMBL/GenBank/DDBJ whole genome shotgun (WGS) entry which is preliminary data.</text>
</comment>
<dbReference type="PROSITE" id="PS50082">
    <property type="entry name" value="WD_REPEATS_2"/>
    <property type="match status" value="2"/>
</dbReference>
<feature type="repeat" description="WD" evidence="3">
    <location>
        <begin position="130"/>
        <end position="151"/>
    </location>
</feature>
<dbReference type="SMART" id="SM00320">
    <property type="entry name" value="WD40"/>
    <property type="match status" value="5"/>
</dbReference>
<dbReference type="RefSeq" id="XP_024351029.1">
    <property type="nucleotide sequence ID" value="XM_024494558.1"/>
</dbReference>
<dbReference type="KEGG" id="egl:EGR_05309"/>
<reference evidence="5 6" key="1">
    <citation type="journal article" date="2013" name="Nat. Genet.">
        <title>The genome of the hydatid tapeworm Echinococcus granulosus.</title>
        <authorList>
            <person name="Zheng H."/>
            <person name="Zhang W."/>
            <person name="Zhang L."/>
            <person name="Zhang Z."/>
            <person name="Li J."/>
            <person name="Lu G."/>
            <person name="Zhu Y."/>
            <person name="Wang Y."/>
            <person name="Huang Y."/>
            <person name="Liu J."/>
            <person name="Kang H."/>
            <person name="Chen J."/>
            <person name="Wang L."/>
            <person name="Chen A."/>
            <person name="Yu S."/>
            <person name="Gao Z."/>
            <person name="Jin L."/>
            <person name="Gu W."/>
            <person name="Wang Z."/>
            <person name="Zhao L."/>
            <person name="Shi B."/>
            <person name="Wen H."/>
            <person name="Lin R."/>
            <person name="Jones M.K."/>
            <person name="Brejova B."/>
            <person name="Vinar T."/>
            <person name="Zhao G."/>
            <person name="McManus D.P."/>
            <person name="Chen Z."/>
            <person name="Zhou Y."/>
            <person name="Wang S."/>
        </authorList>
    </citation>
    <scope>NUCLEOTIDE SEQUENCE [LARGE SCALE GENOMIC DNA]</scope>
</reference>
<dbReference type="SUPFAM" id="SSF50978">
    <property type="entry name" value="WD40 repeat-like"/>
    <property type="match status" value="1"/>
</dbReference>
<keyword evidence="6" id="KW-1185">Reference proteome</keyword>
<gene>
    <name evidence="5" type="ORF">EGR_05309</name>
</gene>
<evidence type="ECO:0000313" key="5">
    <source>
        <dbReference type="EMBL" id="EUB59833.1"/>
    </source>
</evidence>
<accession>W6UFE7</accession>
<evidence type="ECO:0000313" key="6">
    <source>
        <dbReference type="Proteomes" id="UP000019149"/>
    </source>
</evidence>
<dbReference type="OrthoDB" id="10262475at2759"/>
<name>W6UFE7_ECHGR</name>
<dbReference type="Proteomes" id="UP000019149">
    <property type="component" value="Unassembled WGS sequence"/>
</dbReference>
<dbReference type="Pfam" id="PF00400">
    <property type="entry name" value="WD40"/>
    <property type="match status" value="2"/>
</dbReference>
<evidence type="ECO:0000256" key="2">
    <source>
        <dbReference type="ARBA" id="ARBA00022737"/>
    </source>
</evidence>
<dbReference type="GeneID" id="36341024"/>
<organism evidence="5 6">
    <name type="scientific">Echinococcus granulosus</name>
    <name type="common">Hydatid tapeworm</name>
    <dbReference type="NCBI Taxonomy" id="6210"/>
    <lineage>
        <taxon>Eukaryota</taxon>
        <taxon>Metazoa</taxon>
        <taxon>Spiralia</taxon>
        <taxon>Lophotrochozoa</taxon>
        <taxon>Platyhelminthes</taxon>
        <taxon>Cestoda</taxon>
        <taxon>Eucestoda</taxon>
        <taxon>Cyclophyllidea</taxon>
        <taxon>Taeniidae</taxon>
        <taxon>Echinococcus</taxon>
        <taxon>Echinococcus granulosus group</taxon>
    </lineage>
</organism>
<dbReference type="EMBL" id="APAU02000038">
    <property type="protein sequence ID" value="EUB59833.1"/>
    <property type="molecule type" value="Genomic_DNA"/>
</dbReference>
<evidence type="ECO:0000256" key="4">
    <source>
        <dbReference type="SAM" id="MobiDB-lite"/>
    </source>
</evidence>
<keyword evidence="2" id="KW-0677">Repeat</keyword>
<keyword evidence="1 3" id="KW-0853">WD repeat</keyword>
<proteinExistence type="predicted"/>
<dbReference type="InterPro" id="IPR036322">
    <property type="entry name" value="WD40_repeat_dom_sf"/>
</dbReference>
<dbReference type="OMA" id="WDSTLHI"/>
<dbReference type="InterPro" id="IPR001680">
    <property type="entry name" value="WD40_rpt"/>
</dbReference>
<dbReference type="Gene3D" id="2.130.10.10">
    <property type="entry name" value="YVTN repeat-like/Quinoprotein amine dehydrogenase"/>
    <property type="match status" value="1"/>
</dbReference>
<protein>
    <submittedName>
        <fullName evidence="5">Mitotic checkpoint protein BUB3</fullName>
    </submittedName>
</protein>
<evidence type="ECO:0000256" key="3">
    <source>
        <dbReference type="PROSITE-ProRule" id="PRU00221"/>
    </source>
</evidence>
<dbReference type="AlphaFoldDB" id="W6UFE7"/>
<dbReference type="PANTHER" id="PTHR10971">
    <property type="entry name" value="MRNA EXPORT FACTOR AND BUB3"/>
    <property type="match status" value="1"/>
</dbReference>
<evidence type="ECO:0000256" key="1">
    <source>
        <dbReference type="ARBA" id="ARBA00022574"/>
    </source>
</evidence>
<sequence length="512" mass="56800">MPPAVTTGDQFKLSNLPTDTISAVHFQPGKGAQFLLASSWDCMVRLYDVTSGGQRSSYEHACPVLASCFADALHAISGSLEGAVKYFDLNTSQGMLFPLLLNLHASFTNLGKCNRAVSVALYSQAIGAPLTGSWDKTVRVWDPRASNTTSTGDASAGGAVSVHQQPDTVFTMDAVNTTLVVGTAGRHVLLWDLRNMAQPIEQQESTLRYQTRIIRCFPNGQGFVMGSIEGRVAVRMFDKSQESQKKSYVFKCHRKKEENREVIYPVTAISFHQRYNTFATGGSDGMVNTWDGFNRKWLAQFEKYSTTISSLDFCEDGTQLAIGVSYLYENGEIPNVPAPAIYIRSVADSEVRRKNMAPANSASGGATISAPPTVPPTPRPNSRTDFNTQGIIATLVTFQFCSHVGKCYKMMLVKKCGEKRFNRGYFNVLDRRKCLVKSYLVGSHSGQQQNVTSYSLNILLTPYSVKYFSRRRFVQVVWDRMVNKRMAAEERSYGCLHLKQKKGSNQIIFTAL</sequence>
<feature type="repeat" description="WD" evidence="3">
    <location>
        <begin position="266"/>
        <end position="291"/>
    </location>
</feature>
<dbReference type="InterPro" id="IPR015943">
    <property type="entry name" value="WD40/YVTN_repeat-like_dom_sf"/>
</dbReference>